<comment type="similarity">
    <text evidence="1">Belongs to the transglycosylase family. Rpf subfamily.</text>
</comment>
<dbReference type="Proteomes" id="UP001500622">
    <property type="component" value="Unassembled WGS sequence"/>
</dbReference>
<evidence type="ECO:0000256" key="4">
    <source>
        <dbReference type="SAM" id="MobiDB-lite"/>
    </source>
</evidence>
<dbReference type="InterPro" id="IPR011098">
    <property type="entry name" value="G5_dom"/>
</dbReference>
<keyword evidence="7" id="KW-1185">Reference proteome</keyword>
<dbReference type="Pfam" id="PF07501">
    <property type="entry name" value="G5"/>
    <property type="match status" value="1"/>
</dbReference>
<feature type="region of interest" description="Disordered" evidence="4">
    <location>
        <begin position="297"/>
        <end position="336"/>
    </location>
</feature>
<evidence type="ECO:0000259" key="5">
    <source>
        <dbReference type="PROSITE" id="PS51109"/>
    </source>
</evidence>
<reference evidence="7" key="1">
    <citation type="journal article" date="2019" name="Int. J. Syst. Evol. Microbiol.">
        <title>The Global Catalogue of Microorganisms (GCM) 10K type strain sequencing project: providing services to taxonomists for standard genome sequencing and annotation.</title>
        <authorList>
            <consortium name="The Broad Institute Genomics Platform"/>
            <consortium name="The Broad Institute Genome Sequencing Center for Infectious Disease"/>
            <person name="Wu L."/>
            <person name="Ma J."/>
        </authorList>
    </citation>
    <scope>NUCLEOTIDE SEQUENCE [LARGE SCALE GENOMIC DNA]</scope>
    <source>
        <strain evidence="7">JCM 17810</strain>
    </source>
</reference>
<accession>A0ABP8LSF5</accession>
<keyword evidence="2" id="KW-0732">Signal</keyword>
<feature type="region of interest" description="Disordered" evidence="4">
    <location>
        <begin position="1"/>
        <end position="25"/>
    </location>
</feature>
<dbReference type="Pfam" id="PF06737">
    <property type="entry name" value="Transglycosylas"/>
    <property type="match status" value="1"/>
</dbReference>
<evidence type="ECO:0000313" key="6">
    <source>
        <dbReference type="EMBL" id="GAA4433653.1"/>
    </source>
</evidence>
<evidence type="ECO:0000313" key="7">
    <source>
        <dbReference type="Proteomes" id="UP001500622"/>
    </source>
</evidence>
<proteinExistence type="inferred from homology"/>
<dbReference type="RefSeq" id="WP_345219115.1">
    <property type="nucleotide sequence ID" value="NZ_BAABGN010000015.1"/>
</dbReference>
<dbReference type="InterPro" id="IPR010618">
    <property type="entry name" value="RPF"/>
</dbReference>
<gene>
    <name evidence="6" type="ORF">GCM10023169_40740</name>
</gene>
<dbReference type="InterPro" id="IPR007137">
    <property type="entry name" value="DUF348"/>
</dbReference>
<dbReference type="SUPFAM" id="SSF53955">
    <property type="entry name" value="Lysozyme-like"/>
    <property type="match status" value="1"/>
</dbReference>
<keyword evidence="3" id="KW-0378">Hydrolase</keyword>
<sequence>MSDTNVLGPPTDNTPSGRRGEGTTGNRRGLRWLLLGLVPVLIAASAVAAQAHKTVEVEVNGQARTVSTWAGSVDGLLADQNIEIGPHDLLAPGGDTALSDDAEIVVRTARQVTVEVDGEPRQIWTTAMTQSDIVSRQFESGRNVTLTASRSFDRTALELPLVIDGEAEVVADGETSRVQLEGSADVADALEAADVELNKKDHVDIASADDGTVQVIVTRVVNGERTETEPIDFETVERNDSSLYEGETRVVQEGAPGERTRTFATITVGGKERTSTLVSNEVTTEPVDRIIAVGTAERPAPEPEPAPAPSSPSPSESGSSSSGSSDSSSGSADSGGVSGGVWAALAQCESGGNPQAVSASGTYYGLYQFSISTWQSVGGTGLPTEASASEQTMRAQTLQARAGWGQWPHCASQLGLY</sequence>
<dbReference type="Gene3D" id="1.10.530.10">
    <property type="match status" value="1"/>
</dbReference>
<dbReference type="PROSITE" id="PS51109">
    <property type="entry name" value="G5"/>
    <property type="match status" value="1"/>
</dbReference>
<feature type="domain" description="G5" evidence="5">
    <location>
        <begin position="217"/>
        <end position="297"/>
    </location>
</feature>
<evidence type="ECO:0000256" key="3">
    <source>
        <dbReference type="ARBA" id="ARBA00022801"/>
    </source>
</evidence>
<name>A0ABP8LSF5_9MICO</name>
<comment type="caution">
    <text evidence="6">The sequence shown here is derived from an EMBL/GenBank/DDBJ whole genome shotgun (WGS) entry which is preliminary data.</text>
</comment>
<feature type="compositionally biased region" description="Low complexity" evidence="4">
    <location>
        <begin position="313"/>
        <end position="335"/>
    </location>
</feature>
<dbReference type="CDD" id="cd13925">
    <property type="entry name" value="RPF"/>
    <property type="match status" value="1"/>
</dbReference>
<feature type="compositionally biased region" description="Polar residues" evidence="4">
    <location>
        <begin position="1"/>
        <end position="16"/>
    </location>
</feature>
<evidence type="ECO:0000256" key="2">
    <source>
        <dbReference type="ARBA" id="ARBA00022729"/>
    </source>
</evidence>
<dbReference type="Gene3D" id="2.20.230.10">
    <property type="entry name" value="Resuscitation-promoting factor rpfb"/>
    <property type="match status" value="1"/>
</dbReference>
<dbReference type="Pfam" id="PF03990">
    <property type="entry name" value="DUF348"/>
    <property type="match status" value="3"/>
</dbReference>
<evidence type="ECO:0000256" key="1">
    <source>
        <dbReference type="ARBA" id="ARBA00010830"/>
    </source>
</evidence>
<dbReference type="InterPro" id="IPR023346">
    <property type="entry name" value="Lysozyme-like_dom_sf"/>
</dbReference>
<dbReference type="EMBL" id="BAABGN010000015">
    <property type="protein sequence ID" value="GAA4433653.1"/>
    <property type="molecule type" value="Genomic_DNA"/>
</dbReference>
<organism evidence="6 7">
    <name type="scientific">Georgenia halophila</name>
    <dbReference type="NCBI Taxonomy" id="620889"/>
    <lineage>
        <taxon>Bacteria</taxon>
        <taxon>Bacillati</taxon>
        <taxon>Actinomycetota</taxon>
        <taxon>Actinomycetes</taxon>
        <taxon>Micrococcales</taxon>
        <taxon>Bogoriellaceae</taxon>
        <taxon>Georgenia</taxon>
    </lineage>
</organism>
<dbReference type="SMART" id="SM01208">
    <property type="entry name" value="G5"/>
    <property type="match status" value="1"/>
</dbReference>
<feature type="compositionally biased region" description="Pro residues" evidence="4">
    <location>
        <begin position="302"/>
        <end position="312"/>
    </location>
</feature>
<protein>
    <submittedName>
        <fullName evidence="6">Resuscitation-promoting factor</fullName>
    </submittedName>
</protein>